<accession>A0A251STL8</accession>
<dbReference type="InParanoid" id="A0A251STL8"/>
<organism evidence="1 2">
    <name type="scientific">Helianthus annuus</name>
    <name type="common">Common sunflower</name>
    <dbReference type="NCBI Taxonomy" id="4232"/>
    <lineage>
        <taxon>Eukaryota</taxon>
        <taxon>Viridiplantae</taxon>
        <taxon>Streptophyta</taxon>
        <taxon>Embryophyta</taxon>
        <taxon>Tracheophyta</taxon>
        <taxon>Spermatophyta</taxon>
        <taxon>Magnoliopsida</taxon>
        <taxon>eudicotyledons</taxon>
        <taxon>Gunneridae</taxon>
        <taxon>Pentapetalae</taxon>
        <taxon>asterids</taxon>
        <taxon>campanulids</taxon>
        <taxon>Asterales</taxon>
        <taxon>Asteraceae</taxon>
        <taxon>Asteroideae</taxon>
        <taxon>Heliantheae alliance</taxon>
        <taxon>Heliantheae</taxon>
        <taxon>Helianthus</taxon>
    </lineage>
</organism>
<name>A0A251STL8_HELAN</name>
<proteinExistence type="predicted"/>
<keyword evidence="2" id="KW-1185">Reference proteome</keyword>
<dbReference type="EMBL" id="CM007902">
    <property type="protein sequence ID" value="OTG02160.1"/>
    <property type="molecule type" value="Genomic_DNA"/>
</dbReference>
<reference evidence="2" key="1">
    <citation type="journal article" date="2017" name="Nature">
        <title>The sunflower genome provides insights into oil metabolism, flowering and Asterid evolution.</title>
        <authorList>
            <person name="Badouin H."/>
            <person name="Gouzy J."/>
            <person name="Grassa C.J."/>
            <person name="Murat F."/>
            <person name="Staton S.E."/>
            <person name="Cottret L."/>
            <person name="Lelandais-Briere C."/>
            <person name="Owens G.L."/>
            <person name="Carrere S."/>
            <person name="Mayjonade B."/>
            <person name="Legrand L."/>
            <person name="Gill N."/>
            <person name="Kane N.C."/>
            <person name="Bowers J.E."/>
            <person name="Hubner S."/>
            <person name="Bellec A."/>
            <person name="Berard A."/>
            <person name="Berges H."/>
            <person name="Blanchet N."/>
            <person name="Boniface M.C."/>
            <person name="Brunel D."/>
            <person name="Catrice O."/>
            <person name="Chaidir N."/>
            <person name="Claudel C."/>
            <person name="Donnadieu C."/>
            <person name="Faraut T."/>
            <person name="Fievet G."/>
            <person name="Helmstetter N."/>
            <person name="King M."/>
            <person name="Knapp S.J."/>
            <person name="Lai Z."/>
            <person name="Le Paslier M.C."/>
            <person name="Lippi Y."/>
            <person name="Lorenzon L."/>
            <person name="Mandel J.R."/>
            <person name="Marage G."/>
            <person name="Marchand G."/>
            <person name="Marquand E."/>
            <person name="Bret-Mestries E."/>
            <person name="Morien E."/>
            <person name="Nambeesan S."/>
            <person name="Nguyen T."/>
            <person name="Pegot-Espagnet P."/>
            <person name="Pouilly N."/>
            <person name="Raftis F."/>
            <person name="Sallet E."/>
            <person name="Schiex T."/>
            <person name="Thomas J."/>
            <person name="Vandecasteele C."/>
            <person name="Vares D."/>
            <person name="Vear F."/>
            <person name="Vautrin S."/>
            <person name="Crespi M."/>
            <person name="Mangin B."/>
            <person name="Burke J.M."/>
            <person name="Salse J."/>
            <person name="Munos S."/>
            <person name="Vincourt P."/>
            <person name="Rieseberg L.H."/>
            <person name="Langlade N.B."/>
        </authorList>
    </citation>
    <scope>NUCLEOTIDE SEQUENCE [LARGE SCALE GENOMIC DNA]</scope>
    <source>
        <strain evidence="2">cv. SF193</strain>
    </source>
</reference>
<evidence type="ECO:0000313" key="1">
    <source>
        <dbReference type="EMBL" id="OTG02160.1"/>
    </source>
</evidence>
<gene>
    <name evidence="1" type="ORF">HannXRQ_Chr13g0409931</name>
</gene>
<dbReference type="Proteomes" id="UP000215914">
    <property type="component" value="Chromosome 13"/>
</dbReference>
<evidence type="ECO:0000313" key="2">
    <source>
        <dbReference type="Proteomes" id="UP000215914"/>
    </source>
</evidence>
<protein>
    <submittedName>
        <fullName evidence="1">Uncharacterized protein</fullName>
    </submittedName>
</protein>
<dbReference type="AlphaFoldDB" id="A0A251STL8"/>
<sequence length="69" mass="8171">MAYSSVHGRYFTGKQEFQHNARPVQDLNGRTVTQFEDRVKCEFVSLTRWKVAICWEYMKARLKVSQSIN</sequence>
<dbReference type="STRING" id="4232.A0A251STL8"/>